<gene>
    <name evidence="3" type="ORF">J2T55_000080</name>
</gene>
<keyword evidence="4" id="KW-1185">Reference proteome</keyword>
<comment type="caution">
    <text evidence="3">The sequence shown here is derived from an EMBL/GenBank/DDBJ whole genome shotgun (WGS) entry which is preliminary data.</text>
</comment>
<sequence>MPKFKKGESGNPSGKPKGAKDKRTRLKGLLEPYSNDLVEKAVELAMDGDTTALKLCLDRLMPPLKPVDKALNVEIAGETVTDKSESVVNLLSSGDLTPEQASKILAAMSSHTHIREMDEIERRLVELEKRLE</sequence>
<evidence type="ECO:0000259" key="2">
    <source>
        <dbReference type="Pfam" id="PF18932"/>
    </source>
</evidence>
<protein>
    <recommendedName>
        <fullName evidence="2">DUF5681 domain-containing protein</fullName>
    </recommendedName>
</protein>
<reference evidence="3" key="1">
    <citation type="submission" date="2022-08" db="EMBL/GenBank/DDBJ databases">
        <title>Genomic Encyclopedia of Type Strains, Phase III (KMG-III): the genomes of soil and plant-associated and newly described type strains.</title>
        <authorList>
            <person name="Whitman W."/>
        </authorList>
    </citation>
    <scope>NUCLEOTIDE SEQUENCE</scope>
    <source>
        <strain evidence="3">HMT 1</strain>
    </source>
</reference>
<dbReference type="Pfam" id="PF18932">
    <property type="entry name" value="DUF5681"/>
    <property type="match status" value="1"/>
</dbReference>
<dbReference type="EMBL" id="JANUCT010000001">
    <property type="protein sequence ID" value="MCS3902088.1"/>
    <property type="molecule type" value="Genomic_DNA"/>
</dbReference>
<evidence type="ECO:0000313" key="4">
    <source>
        <dbReference type="Proteomes" id="UP001204445"/>
    </source>
</evidence>
<organism evidence="3 4">
    <name type="scientific">Methylohalomonas lacus</name>
    <dbReference type="NCBI Taxonomy" id="398773"/>
    <lineage>
        <taxon>Bacteria</taxon>
        <taxon>Pseudomonadati</taxon>
        <taxon>Pseudomonadota</taxon>
        <taxon>Gammaproteobacteria</taxon>
        <taxon>Methylohalomonadales</taxon>
        <taxon>Methylohalomonadaceae</taxon>
        <taxon>Methylohalomonas</taxon>
    </lineage>
</organism>
<feature type="domain" description="DUF5681" evidence="2">
    <location>
        <begin position="3"/>
        <end position="62"/>
    </location>
</feature>
<evidence type="ECO:0000313" key="3">
    <source>
        <dbReference type="EMBL" id="MCS3902088.1"/>
    </source>
</evidence>
<accession>A0AAE3HJ33</accession>
<feature type="region of interest" description="Disordered" evidence="1">
    <location>
        <begin position="1"/>
        <end position="26"/>
    </location>
</feature>
<dbReference type="Proteomes" id="UP001204445">
    <property type="component" value="Unassembled WGS sequence"/>
</dbReference>
<evidence type="ECO:0000256" key="1">
    <source>
        <dbReference type="SAM" id="MobiDB-lite"/>
    </source>
</evidence>
<proteinExistence type="predicted"/>
<name>A0AAE3HJ33_9GAMM</name>
<dbReference type="AlphaFoldDB" id="A0AAE3HJ33"/>
<dbReference type="InterPro" id="IPR043736">
    <property type="entry name" value="DUF5681"/>
</dbReference>
<dbReference type="RefSeq" id="WP_259053400.1">
    <property type="nucleotide sequence ID" value="NZ_JANUCT010000001.1"/>
</dbReference>